<dbReference type="InterPro" id="IPR046291">
    <property type="entry name" value="DUF6328"/>
</dbReference>
<feature type="transmembrane region" description="Helical" evidence="1">
    <location>
        <begin position="54"/>
        <end position="77"/>
    </location>
</feature>
<gene>
    <name evidence="2" type="ORF">ACFSYJ_03045</name>
</gene>
<evidence type="ECO:0000313" key="2">
    <source>
        <dbReference type="EMBL" id="MFD2457555.1"/>
    </source>
</evidence>
<keyword evidence="1" id="KW-0812">Transmembrane</keyword>
<reference evidence="3" key="1">
    <citation type="journal article" date="2019" name="Int. J. Syst. Evol. Microbiol.">
        <title>The Global Catalogue of Microorganisms (GCM) 10K type strain sequencing project: providing services to taxonomists for standard genome sequencing and annotation.</title>
        <authorList>
            <consortium name="The Broad Institute Genomics Platform"/>
            <consortium name="The Broad Institute Genome Sequencing Center for Infectious Disease"/>
            <person name="Wu L."/>
            <person name="Ma J."/>
        </authorList>
    </citation>
    <scope>NUCLEOTIDE SEQUENCE [LARGE SCALE GENOMIC DNA]</scope>
    <source>
        <strain evidence="3">CGMCC 4.7643</strain>
    </source>
</reference>
<keyword evidence="1" id="KW-0472">Membrane</keyword>
<keyword evidence="1" id="KW-1133">Transmembrane helix</keyword>
<dbReference type="Proteomes" id="UP001597419">
    <property type="component" value="Unassembled WGS sequence"/>
</dbReference>
<dbReference type="Pfam" id="PF19853">
    <property type="entry name" value="DUF6328"/>
    <property type="match status" value="1"/>
</dbReference>
<organism evidence="2 3">
    <name type="scientific">Amycolatopsis samaneae</name>
    <dbReference type="NCBI Taxonomy" id="664691"/>
    <lineage>
        <taxon>Bacteria</taxon>
        <taxon>Bacillati</taxon>
        <taxon>Actinomycetota</taxon>
        <taxon>Actinomycetes</taxon>
        <taxon>Pseudonocardiales</taxon>
        <taxon>Pseudonocardiaceae</taxon>
        <taxon>Amycolatopsis</taxon>
    </lineage>
</organism>
<dbReference type="RefSeq" id="WP_345388974.1">
    <property type="nucleotide sequence ID" value="NZ_BAABHG010000003.1"/>
</dbReference>
<sequence>MSEPEESDQRRLARNLGELLQEVRVAQAGVQVLFGFLLSLAFTERYARTDGFLHHVHVVTVLLAAGAVALLIAPAAWHRLLFRRGMREVIVRYTSTLAVLGLVLLAAAMTGTVLMIGYLVFGGVAAAVLSAGTALLFLLLWFVVPLWLRFFR</sequence>
<evidence type="ECO:0000256" key="1">
    <source>
        <dbReference type="SAM" id="Phobius"/>
    </source>
</evidence>
<accession>A0ABW5G913</accession>
<proteinExistence type="predicted"/>
<protein>
    <submittedName>
        <fullName evidence="2">DUF6328 family protein</fullName>
    </submittedName>
</protein>
<feature type="transmembrane region" description="Helical" evidence="1">
    <location>
        <begin position="127"/>
        <end position="148"/>
    </location>
</feature>
<name>A0ABW5G913_9PSEU</name>
<feature type="transmembrane region" description="Helical" evidence="1">
    <location>
        <begin position="97"/>
        <end position="121"/>
    </location>
</feature>
<keyword evidence="3" id="KW-1185">Reference proteome</keyword>
<dbReference type="EMBL" id="JBHUKU010000002">
    <property type="protein sequence ID" value="MFD2457555.1"/>
    <property type="molecule type" value="Genomic_DNA"/>
</dbReference>
<evidence type="ECO:0000313" key="3">
    <source>
        <dbReference type="Proteomes" id="UP001597419"/>
    </source>
</evidence>
<comment type="caution">
    <text evidence="2">The sequence shown here is derived from an EMBL/GenBank/DDBJ whole genome shotgun (WGS) entry which is preliminary data.</text>
</comment>